<reference evidence="2" key="1">
    <citation type="submission" date="2015-11" db="EMBL/GenBank/DDBJ databases">
        <title>De novo transcriptome assembly of four potential Pierce s Disease insect vectors from Arizona vineyards.</title>
        <authorList>
            <person name="Tassone E.E."/>
        </authorList>
    </citation>
    <scope>NUCLEOTIDE SEQUENCE</scope>
</reference>
<gene>
    <name evidence="2" type="ORF">g.15639</name>
</gene>
<dbReference type="AlphaFoldDB" id="A0A1B6IZE6"/>
<evidence type="ECO:0000313" key="2">
    <source>
        <dbReference type="EMBL" id="JAS92286.1"/>
    </source>
</evidence>
<sequence>MATKTKLTKDKVMPKPKIAIREKKEDYKTSNFNILNSTSKVITEPVPGNMYIALEDGRLVPIKSSQITQIVSSPGKLINQNLQEVSTSGDEIKLKDLPIKIAKSISISPELTKEAMVVQTTQRTLYENKPQTSKIVVKRKSDNVSDIHPNKKIKDAEPELSQIEIENCDIKAVTDHIDVYDLSDNEDEELNDLFTDNNSLTESGEDEYTTPEYLYDEPLDDGKGEDNTFLSDLEYYDDNDSNVLHEEANSNVHDSRLASLGKQGSDEEINEDKKVSCENTSKLTIAKPTVILVNTPKATRPDGILKHRSDAQSSLTMKIGPKTSLNSLQKSVSTPQCSSTRKFAGTTKSTKTAFSKIPRINERFPDLPIPTNINQYGDCLKTKLGRYHYGLTLNDPPTQFFQGVLKGASGQTLAAMFGDSHLISRFDGIPLEDLSHLAIDTTFRVIPDSTIGVNHVMTISLLFNNQTYPLWYAITSCSSTELYKRILIEFQQHALDWPFKSILLNDDPMLCKAILAVFPDIELYGSWYFYCYSIWKEIIINNLTERCKQDTNLMTAVKLLMVVPYLPPLKDTPSSITMFEGFQVVKDFARENKLPKEFFRVMDYVAAFWFNIVKTNNFTTYGKHTCALNFVEITQLALLAYMKPKGNVWNLTQSFQCVAKMTSAEFDRYLNGKPPVLKKNRGRRFNVRIRQNMKRLQTGNYNVKKFLEMSIIYCEEMLDIFLHPLYPTSLYDKSNYIHTEGWKIKIIDS</sequence>
<name>A0A1B6IZE6_9HEMI</name>
<protein>
    <recommendedName>
        <fullName evidence="3">MULE transposase domain-containing protein</fullName>
    </recommendedName>
</protein>
<accession>A0A1B6IZE6</accession>
<dbReference type="EMBL" id="GECU01015420">
    <property type="protein sequence ID" value="JAS92286.1"/>
    <property type="molecule type" value="Transcribed_RNA"/>
</dbReference>
<evidence type="ECO:0000256" key="1">
    <source>
        <dbReference type="SAM" id="MobiDB-lite"/>
    </source>
</evidence>
<evidence type="ECO:0008006" key="3">
    <source>
        <dbReference type="Google" id="ProtNLM"/>
    </source>
</evidence>
<feature type="region of interest" description="Disordered" evidence="1">
    <location>
        <begin position="195"/>
        <end position="227"/>
    </location>
</feature>
<proteinExistence type="predicted"/>
<feature type="compositionally biased region" description="Acidic residues" evidence="1">
    <location>
        <begin position="203"/>
        <end position="219"/>
    </location>
</feature>
<organism evidence="2">
    <name type="scientific">Homalodisca liturata</name>
    <dbReference type="NCBI Taxonomy" id="320908"/>
    <lineage>
        <taxon>Eukaryota</taxon>
        <taxon>Metazoa</taxon>
        <taxon>Ecdysozoa</taxon>
        <taxon>Arthropoda</taxon>
        <taxon>Hexapoda</taxon>
        <taxon>Insecta</taxon>
        <taxon>Pterygota</taxon>
        <taxon>Neoptera</taxon>
        <taxon>Paraneoptera</taxon>
        <taxon>Hemiptera</taxon>
        <taxon>Auchenorrhyncha</taxon>
        <taxon>Membracoidea</taxon>
        <taxon>Cicadellidae</taxon>
        <taxon>Cicadellinae</taxon>
        <taxon>Proconiini</taxon>
        <taxon>Homalodisca</taxon>
    </lineage>
</organism>